<evidence type="ECO:0000313" key="1">
    <source>
        <dbReference type="EMBL" id="KIA89021.1"/>
    </source>
</evidence>
<dbReference type="OrthoDB" id="1275049at2"/>
<dbReference type="EMBL" id="JSYL01000004">
    <property type="protein sequence ID" value="KIA89021.1"/>
    <property type="molecule type" value="Genomic_DNA"/>
</dbReference>
<reference evidence="1 2" key="1">
    <citation type="submission" date="2014-10" db="EMBL/GenBank/DDBJ databases">
        <title>Kaistella jeonii genome.</title>
        <authorList>
            <person name="Clayton J.T."/>
            <person name="Newman J.D."/>
        </authorList>
    </citation>
    <scope>NUCLEOTIDE SEQUENCE [LARGE SCALE GENOMIC DNA]</scope>
    <source>
        <strain evidence="1 2">DSM 17048</strain>
    </source>
</reference>
<keyword evidence="2" id="KW-1185">Reference proteome</keyword>
<proteinExistence type="predicted"/>
<dbReference type="RefSeq" id="WP_039351530.1">
    <property type="nucleotide sequence ID" value="NZ_FOLA01000004.1"/>
</dbReference>
<evidence type="ECO:0000313" key="2">
    <source>
        <dbReference type="Proteomes" id="UP000031473"/>
    </source>
</evidence>
<gene>
    <name evidence="1" type="ORF">OA86_08060</name>
</gene>
<organism evidence="1 2">
    <name type="scientific">Kaistella jeonii</name>
    <dbReference type="NCBI Taxonomy" id="266749"/>
    <lineage>
        <taxon>Bacteria</taxon>
        <taxon>Pseudomonadati</taxon>
        <taxon>Bacteroidota</taxon>
        <taxon>Flavobacteriia</taxon>
        <taxon>Flavobacteriales</taxon>
        <taxon>Weeksellaceae</taxon>
        <taxon>Chryseobacterium group</taxon>
        <taxon>Kaistella</taxon>
    </lineage>
</organism>
<protein>
    <submittedName>
        <fullName evidence="1">Uncharacterized protein</fullName>
    </submittedName>
</protein>
<dbReference type="AlphaFoldDB" id="A0A0C1CXC0"/>
<accession>A0A0C1CXC0</accession>
<comment type="caution">
    <text evidence="1">The sequence shown here is derived from an EMBL/GenBank/DDBJ whole genome shotgun (WGS) entry which is preliminary data.</text>
</comment>
<dbReference type="Proteomes" id="UP000031473">
    <property type="component" value="Unassembled WGS sequence"/>
</dbReference>
<sequence length="85" mass="9764">MKTASTSQIDQLEILNKKIQLSKDSAAISEMLLQIEDLLKDIDFMSPFYTNFANDMRIYKSQKVTTVQSSLLKILDDAIKSYKQK</sequence>
<name>A0A0C1CXC0_9FLAO</name>